<dbReference type="Proteomes" id="UP000028045">
    <property type="component" value="Unassembled WGS sequence"/>
</dbReference>
<reference evidence="4 5" key="1">
    <citation type="journal article" date="2014" name="BMC Genomics">
        <title>Comparative genome sequencing reveals chemotype-specific gene clusters in the toxigenic black mold Stachybotrys.</title>
        <authorList>
            <person name="Semeiks J."/>
            <person name="Borek D."/>
            <person name="Otwinowski Z."/>
            <person name="Grishin N.V."/>
        </authorList>
    </citation>
    <scope>NUCLEOTIDE SEQUENCE [LARGE SCALE GENOMIC DNA]</scope>
    <source>
        <strain evidence="5">CBS 109288 / IBT 7711</strain>
    </source>
</reference>
<dbReference type="Gene3D" id="3.40.50.720">
    <property type="entry name" value="NAD(P)-binding Rossmann-like Domain"/>
    <property type="match status" value="1"/>
</dbReference>
<proteinExistence type="inferred from homology"/>
<keyword evidence="5" id="KW-1185">Reference proteome</keyword>
<sequence>RWGRCLHQSSAPAKQLTRPITASLAFLESNICLRRNAASAVENSRSKKQKTKTSLPFAKMRRSSFMPYKAPLTEENLPDQSGKVFIVTGGNSGVGKELTNILYQRNATVYIATRGKDRSLEAIAEIQKAHPKSTGKLHFLKLELDDLTTIKASAQEFLAKESRLDVVWNNAGVMTPPQGSKTKQGYELQLGTNTLGHFLFIHFLTPLLKETAKVAPKDSVRIIWVSSMSIDFAPKPLIDFTNLDFHVDEDANSKYNRSKSGNLLHAIEFSRRYPDSGIVSTSLNPGLLKTNLQRNFTSGQLIFIKLMARPAKFGAYTELYAGLDPSITQKDKWITPFGHKEEPRPDALDPELGRKFWDWTEAELKPYY</sequence>
<dbReference type="SUPFAM" id="SSF51735">
    <property type="entry name" value="NAD(P)-binding Rossmann-fold domains"/>
    <property type="match status" value="1"/>
</dbReference>
<evidence type="ECO:0000313" key="5">
    <source>
        <dbReference type="Proteomes" id="UP000028045"/>
    </source>
</evidence>
<evidence type="ECO:0000256" key="1">
    <source>
        <dbReference type="ARBA" id="ARBA00006484"/>
    </source>
</evidence>
<protein>
    <submittedName>
        <fullName evidence="4">Uncharacterized protein</fullName>
    </submittedName>
</protein>
<keyword evidence="3" id="KW-0560">Oxidoreductase</keyword>
<dbReference type="AlphaFoldDB" id="A0A084AW90"/>
<feature type="non-terminal residue" evidence="4">
    <location>
        <position position="1"/>
    </location>
</feature>
<dbReference type="Pfam" id="PF00106">
    <property type="entry name" value="adh_short"/>
    <property type="match status" value="1"/>
</dbReference>
<comment type="similarity">
    <text evidence="1">Belongs to the short-chain dehydrogenases/reductases (SDR) family.</text>
</comment>
<name>A0A084AW90_STACB</name>
<dbReference type="EMBL" id="KL648521">
    <property type="protein sequence ID" value="KEY69569.1"/>
    <property type="molecule type" value="Genomic_DNA"/>
</dbReference>
<dbReference type="PANTHER" id="PTHR24320:SF236">
    <property type="entry name" value="SHORT-CHAIN DEHYDROGENASE-RELATED"/>
    <property type="match status" value="1"/>
</dbReference>
<evidence type="ECO:0000313" key="4">
    <source>
        <dbReference type="EMBL" id="KEY69569.1"/>
    </source>
</evidence>
<dbReference type="OrthoDB" id="191139at2759"/>
<dbReference type="PRINTS" id="PR00081">
    <property type="entry name" value="GDHRDH"/>
</dbReference>
<accession>A0A084AW90</accession>
<evidence type="ECO:0000256" key="3">
    <source>
        <dbReference type="ARBA" id="ARBA00023002"/>
    </source>
</evidence>
<evidence type="ECO:0000256" key="2">
    <source>
        <dbReference type="ARBA" id="ARBA00022857"/>
    </source>
</evidence>
<dbReference type="PANTHER" id="PTHR24320">
    <property type="entry name" value="RETINOL DEHYDROGENASE"/>
    <property type="match status" value="1"/>
</dbReference>
<dbReference type="GO" id="GO:0016491">
    <property type="term" value="F:oxidoreductase activity"/>
    <property type="evidence" value="ECO:0007669"/>
    <property type="project" value="UniProtKB-KW"/>
</dbReference>
<dbReference type="HOGENOM" id="CLU_010194_44_6_1"/>
<dbReference type="InterPro" id="IPR002347">
    <property type="entry name" value="SDR_fam"/>
</dbReference>
<organism evidence="4 5">
    <name type="scientific">Stachybotrys chartarum (strain CBS 109288 / IBT 7711)</name>
    <name type="common">Toxic black mold</name>
    <name type="synonym">Stilbospora chartarum</name>
    <dbReference type="NCBI Taxonomy" id="1280523"/>
    <lineage>
        <taxon>Eukaryota</taxon>
        <taxon>Fungi</taxon>
        <taxon>Dikarya</taxon>
        <taxon>Ascomycota</taxon>
        <taxon>Pezizomycotina</taxon>
        <taxon>Sordariomycetes</taxon>
        <taxon>Hypocreomycetidae</taxon>
        <taxon>Hypocreales</taxon>
        <taxon>Stachybotryaceae</taxon>
        <taxon>Stachybotrys</taxon>
    </lineage>
</organism>
<keyword evidence="2" id="KW-0521">NADP</keyword>
<dbReference type="InterPro" id="IPR036291">
    <property type="entry name" value="NAD(P)-bd_dom_sf"/>
</dbReference>
<gene>
    <name evidence="4" type="ORF">S7711_06199</name>
</gene>